<keyword evidence="7" id="KW-0325">Glycoprotein</keyword>
<feature type="transmembrane region" description="Helical" evidence="8">
    <location>
        <begin position="871"/>
        <end position="892"/>
    </location>
</feature>
<evidence type="ECO:0000256" key="7">
    <source>
        <dbReference type="ARBA" id="ARBA00023180"/>
    </source>
</evidence>
<accession>A0ABD2MX10</accession>
<dbReference type="PANTHER" id="PTHR42643:SF30">
    <property type="entry name" value="IONOTROPIC RECEPTOR 40A-RELATED"/>
    <property type="match status" value="1"/>
</dbReference>
<reference evidence="9 10" key="1">
    <citation type="journal article" date="2021" name="BMC Biol.">
        <title>Horizontally acquired antibacterial genes associated with adaptive radiation of ladybird beetles.</title>
        <authorList>
            <person name="Li H.S."/>
            <person name="Tang X.F."/>
            <person name="Huang Y.H."/>
            <person name="Xu Z.Y."/>
            <person name="Chen M.L."/>
            <person name="Du X.Y."/>
            <person name="Qiu B.Y."/>
            <person name="Chen P.T."/>
            <person name="Zhang W."/>
            <person name="Slipinski A."/>
            <person name="Escalona H.E."/>
            <person name="Waterhouse R.M."/>
            <person name="Zwick A."/>
            <person name="Pang H."/>
        </authorList>
    </citation>
    <scope>NUCLEOTIDE SEQUENCE [LARGE SCALE GENOMIC DNA]</scope>
    <source>
        <strain evidence="9">SYSU2018</strain>
    </source>
</reference>
<keyword evidence="4 8" id="KW-1133">Transmembrane helix</keyword>
<dbReference type="Proteomes" id="UP001516400">
    <property type="component" value="Unassembled WGS sequence"/>
</dbReference>
<evidence type="ECO:0000256" key="2">
    <source>
        <dbReference type="ARBA" id="ARBA00022475"/>
    </source>
</evidence>
<evidence type="ECO:0000256" key="4">
    <source>
        <dbReference type="ARBA" id="ARBA00022989"/>
    </source>
</evidence>
<evidence type="ECO:0000256" key="8">
    <source>
        <dbReference type="SAM" id="Phobius"/>
    </source>
</evidence>
<comment type="subcellular location">
    <subcellularLocation>
        <location evidence="1">Cell membrane</location>
        <topology evidence="1">Multi-pass membrane protein</topology>
    </subcellularLocation>
</comment>
<proteinExistence type="predicted"/>
<feature type="transmembrane region" description="Helical" evidence="8">
    <location>
        <begin position="296"/>
        <end position="315"/>
    </location>
</feature>
<feature type="transmembrane region" description="Helical" evidence="8">
    <location>
        <begin position="625"/>
        <end position="649"/>
    </location>
</feature>
<name>A0ABD2MX10_9CUCU</name>
<gene>
    <name evidence="9" type="ORF">HHI36_021477</name>
</gene>
<keyword evidence="5 8" id="KW-0472">Membrane</keyword>
<evidence type="ECO:0000256" key="6">
    <source>
        <dbReference type="ARBA" id="ARBA00023170"/>
    </source>
</evidence>
<dbReference type="PANTHER" id="PTHR42643">
    <property type="entry name" value="IONOTROPIC RECEPTOR 20A-RELATED"/>
    <property type="match status" value="1"/>
</dbReference>
<dbReference type="EMBL" id="JABFTP020000042">
    <property type="protein sequence ID" value="KAL3270974.1"/>
    <property type="molecule type" value="Genomic_DNA"/>
</dbReference>
<keyword evidence="6" id="KW-0675">Receptor</keyword>
<keyword evidence="2" id="KW-1003">Cell membrane</keyword>
<evidence type="ECO:0000256" key="1">
    <source>
        <dbReference type="ARBA" id="ARBA00004651"/>
    </source>
</evidence>
<dbReference type="AlphaFoldDB" id="A0ABD2MX10"/>
<feature type="transmembrane region" description="Helical" evidence="8">
    <location>
        <begin position="689"/>
        <end position="708"/>
    </location>
</feature>
<dbReference type="InterPro" id="IPR052192">
    <property type="entry name" value="Insect_Ionotropic_Sensory_Rcpt"/>
</dbReference>
<sequence length="903" mass="105059">MLLEKLNGNIFSVNSEERINFPTIQVDLRQSKILDVSPDVYVVNADVTEISQFLKFRKKLGFKAGTKYIFTGNNTTFQFPSVFSDDAIFVNSETGKIHMKNVDKNQDLGNCFENERKFTNIFAKKMDFRGKEFSVCTHKYVPYAFENNTRRGIDVEIIGMAFDLLGIDVTFLLFPYPIRNVDAYLTKMFTMKICDIYSGIKFRKLFDCTDTHIFDTLHWVIKTPEEMPRWKYAFKIFTLDIWLSCIISTIFISLAYHLTIIKSRSFKGISNLPQGFLITLKLFLEQSHSWKTSNISRTIIFIIILFSSCMINAFFKSKFAYLLSGFNLDDPIDSFEAIMANKMTIKMPLNVKTFFEGEPKAMEYLKKYLILSDPSIEIHNVIHEPNTATTVPKMMFEWEINNYMNEDMRPLMQMINPPIIHLLCSMILPKGSSLKEPLNEKLGYLHDHGHEKLGFKVGTKYIFTGNNTTFQFPSVFSDDAIFVNSETGKIHMKNVDKNQDLGNCFENERKFTNIFAKKIDFRRKEFSVCTHKYVPYAFENNTRRGIDVEIIGMAFDLLGIDVTFLLFPYPIRNVDAYLTKMFTMKICDIYSGIKFRKLFDCTDTHIFDTLHWVIKTPEEMPRWKYAFKIFTLDIWLSCVISTIFISLAYHLTIIKSRSFKGISNLPQGFLITLKLFLEQSHSWKTSNVSRTIIFIIILFSSCMINAFFKSKFAYLLSGFNLDDPIDSFEAIMANKMTIKMPLNVKTFFEGEPKAMEYLKKYLILSDPSIEIHNMIHETNTATTVPKMMFEWEINNYMNEDMRPLLQMMNPPIIYLLFSMILPKGSSLKEPLNEKLGYLHDHGHVSYITSKYKVLTAQRDPTLDVKKLTINYIQLPLAIWIIGIIAAFITYLFESKLKKKRIKC</sequence>
<keyword evidence="10" id="KW-1185">Reference proteome</keyword>
<protein>
    <recommendedName>
        <fullName evidence="11">Ionotropic receptor</fullName>
    </recommendedName>
</protein>
<evidence type="ECO:0000256" key="5">
    <source>
        <dbReference type="ARBA" id="ARBA00023136"/>
    </source>
</evidence>
<evidence type="ECO:0000313" key="10">
    <source>
        <dbReference type="Proteomes" id="UP001516400"/>
    </source>
</evidence>
<organism evidence="9 10">
    <name type="scientific">Cryptolaemus montrouzieri</name>
    <dbReference type="NCBI Taxonomy" id="559131"/>
    <lineage>
        <taxon>Eukaryota</taxon>
        <taxon>Metazoa</taxon>
        <taxon>Ecdysozoa</taxon>
        <taxon>Arthropoda</taxon>
        <taxon>Hexapoda</taxon>
        <taxon>Insecta</taxon>
        <taxon>Pterygota</taxon>
        <taxon>Neoptera</taxon>
        <taxon>Endopterygota</taxon>
        <taxon>Coleoptera</taxon>
        <taxon>Polyphaga</taxon>
        <taxon>Cucujiformia</taxon>
        <taxon>Coccinelloidea</taxon>
        <taxon>Coccinellidae</taxon>
        <taxon>Scymninae</taxon>
        <taxon>Scymnini</taxon>
        <taxon>Cryptolaemus</taxon>
    </lineage>
</organism>
<comment type="caution">
    <text evidence="9">The sequence shown here is derived from an EMBL/GenBank/DDBJ whole genome shotgun (WGS) entry which is preliminary data.</text>
</comment>
<keyword evidence="3 8" id="KW-0812">Transmembrane</keyword>
<evidence type="ECO:0000256" key="3">
    <source>
        <dbReference type="ARBA" id="ARBA00022692"/>
    </source>
</evidence>
<dbReference type="SUPFAM" id="SSF53850">
    <property type="entry name" value="Periplasmic binding protein-like II"/>
    <property type="match status" value="2"/>
</dbReference>
<dbReference type="GO" id="GO:0005886">
    <property type="term" value="C:plasma membrane"/>
    <property type="evidence" value="ECO:0007669"/>
    <property type="project" value="UniProtKB-SubCell"/>
</dbReference>
<evidence type="ECO:0000313" key="9">
    <source>
        <dbReference type="EMBL" id="KAL3270974.1"/>
    </source>
</evidence>
<evidence type="ECO:0008006" key="11">
    <source>
        <dbReference type="Google" id="ProtNLM"/>
    </source>
</evidence>
<feature type="transmembrane region" description="Helical" evidence="8">
    <location>
        <begin position="232"/>
        <end position="256"/>
    </location>
</feature>